<accession>A0A672LGT1</accession>
<dbReference type="InterPro" id="IPR017850">
    <property type="entry name" value="Alkaline_phosphatase_core_sf"/>
</dbReference>
<dbReference type="AlphaFoldDB" id="A0A672LGT1"/>
<keyword evidence="3" id="KW-1185">Reference proteome</keyword>
<dbReference type="Ensembl" id="ENSSGRT00000024855.1">
    <property type="protein sequence ID" value="ENSSGRP00000023049.1"/>
    <property type="gene ID" value="ENSSGRG00000013667.1"/>
</dbReference>
<evidence type="ECO:0000313" key="3">
    <source>
        <dbReference type="Proteomes" id="UP000472262"/>
    </source>
</evidence>
<proteinExistence type="predicted"/>
<name>A0A672LGT1_SINGR</name>
<evidence type="ECO:0008006" key="4">
    <source>
        <dbReference type="Google" id="ProtNLM"/>
    </source>
</evidence>
<sequence>MCDRIMLWTTALCLCLCVRSLAGYVPAHGRLSADKLLLVSFDGFRWDYDRDVDRPHLDAMAKDGVKATYVTPAFLTATSPPHFTILTRKDSQFVNAWWDNGSLPITAQRQVHMSDA</sequence>
<dbReference type="PANTHER" id="PTHR10151:SF63">
    <property type="entry name" value="ECTONUCLEOTIDE PYROPHOSPHATASE_PHOSPHODIESTERASE FAMILY MEMBER 7"/>
    <property type="match status" value="1"/>
</dbReference>
<dbReference type="Pfam" id="PF01663">
    <property type="entry name" value="Phosphodiest"/>
    <property type="match status" value="1"/>
</dbReference>
<organism evidence="2 3">
    <name type="scientific">Sinocyclocheilus grahami</name>
    <name type="common">Dianchi golden-line fish</name>
    <name type="synonym">Barbus grahami</name>
    <dbReference type="NCBI Taxonomy" id="75366"/>
    <lineage>
        <taxon>Eukaryota</taxon>
        <taxon>Metazoa</taxon>
        <taxon>Chordata</taxon>
        <taxon>Craniata</taxon>
        <taxon>Vertebrata</taxon>
        <taxon>Euteleostomi</taxon>
        <taxon>Actinopterygii</taxon>
        <taxon>Neopterygii</taxon>
        <taxon>Teleostei</taxon>
        <taxon>Ostariophysi</taxon>
        <taxon>Cypriniformes</taxon>
        <taxon>Cyprinidae</taxon>
        <taxon>Cyprininae</taxon>
        <taxon>Sinocyclocheilus</taxon>
    </lineage>
</organism>
<evidence type="ECO:0000313" key="2">
    <source>
        <dbReference type="Ensembl" id="ENSSGRP00000023049.1"/>
    </source>
</evidence>
<keyword evidence="1" id="KW-0732">Signal</keyword>
<dbReference type="Proteomes" id="UP000472262">
    <property type="component" value="Unassembled WGS sequence"/>
</dbReference>
<reference evidence="2" key="2">
    <citation type="submission" date="2025-09" db="UniProtKB">
        <authorList>
            <consortium name="Ensembl"/>
        </authorList>
    </citation>
    <scope>IDENTIFICATION</scope>
</reference>
<reference evidence="2" key="1">
    <citation type="submission" date="2025-08" db="UniProtKB">
        <authorList>
            <consortium name="Ensembl"/>
        </authorList>
    </citation>
    <scope>IDENTIFICATION</scope>
</reference>
<evidence type="ECO:0000256" key="1">
    <source>
        <dbReference type="SAM" id="SignalP"/>
    </source>
</evidence>
<dbReference type="InterPro" id="IPR002591">
    <property type="entry name" value="Phosphodiest/P_Trfase"/>
</dbReference>
<dbReference type="PANTHER" id="PTHR10151">
    <property type="entry name" value="ECTONUCLEOTIDE PYROPHOSPHATASE/PHOSPHODIESTERASE"/>
    <property type="match status" value="1"/>
</dbReference>
<protein>
    <recommendedName>
        <fullName evidence="4">Ectonucleotide pyrophosphatase/phosphodiesterase 7</fullName>
    </recommendedName>
</protein>
<feature type="chain" id="PRO_5025518033" description="Ectonucleotide pyrophosphatase/phosphodiesterase 7" evidence="1">
    <location>
        <begin position="24"/>
        <end position="116"/>
    </location>
</feature>
<dbReference type="InParanoid" id="A0A672LGT1"/>
<feature type="signal peptide" evidence="1">
    <location>
        <begin position="1"/>
        <end position="23"/>
    </location>
</feature>
<dbReference type="SUPFAM" id="SSF53649">
    <property type="entry name" value="Alkaline phosphatase-like"/>
    <property type="match status" value="1"/>
</dbReference>
<dbReference type="Gene3D" id="3.40.720.10">
    <property type="entry name" value="Alkaline Phosphatase, subunit A"/>
    <property type="match status" value="1"/>
</dbReference>